<dbReference type="InterPro" id="IPR051683">
    <property type="entry name" value="Enoyl-CoA_Hydratase/Isomerase"/>
</dbReference>
<dbReference type="InterPro" id="IPR029045">
    <property type="entry name" value="ClpP/crotonase-like_dom_sf"/>
</dbReference>
<protein>
    <submittedName>
        <fullName evidence="2">Unannotated protein</fullName>
    </submittedName>
</protein>
<gene>
    <name evidence="2" type="ORF">UFOPK3427_00394</name>
    <name evidence="3" type="ORF">UFOPK4112_01301</name>
</gene>
<reference evidence="2" key="1">
    <citation type="submission" date="2020-05" db="EMBL/GenBank/DDBJ databases">
        <authorList>
            <person name="Chiriac C."/>
            <person name="Salcher M."/>
            <person name="Ghai R."/>
            <person name="Kavagutti S V."/>
        </authorList>
    </citation>
    <scope>NUCLEOTIDE SEQUENCE</scope>
</reference>
<dbReference type="InterPro" id="IPR001753">
    <property type="entry name" value="Enoyl-CoA_hydra/iso"/>
</dbReference>
<dbReference type="CDD" id="cd06558">
    <property type="entry name" value="crotonase-like"/>
    <property type="match status" value="1"/>
</dbReference>
<comment type="similarity">
    <text evidence="1">Belongs to the enoyl-CoA hydratase/isomerase family.</text>
</comment>
<name>A0A6J7D0E5_9ZZZZ</name>
<dbReference type="PANTHER" id="PTHR42964:SF1">
    <property type="entry name" value="POLYKETIDE BIOSYNTHESIS ENOYL-COA HYDRATASE PKSH-RELATED"/>
    <property type="match status" value="1"/>
</dbReference>
<evidence type="ECO:0000313" key="2">
    <source>
        <dbReference type="EMBL" id="CAB4864327.1"/>
    </source>
</evidence>
<dbReference type="EMBL" id="CAFBPM010000013">
    <property type="protein sequence ID" value="CAB5027086.1"/>
    <property type="molecule type" value="Genomic_DNA"/>
</dbReference>
<dbReference type="GO" id="GO:0003824">
    <property type="term" value="F:catalytic activity"/>
    <property type="evidence" value="ECO:0007669"/>
    <property type="project" value="InterPro"/>
</dbReference>
<dbReference type="InterPro" id="IPR014748">
    <property type="entry name" value="Enoyl-CoA_hydra_C"/>
</dbReference>
<dbReference type="Pfam" id="PF00378">
    <property type="entry name" value="ECH_1"/>
    <property type="match status" value="1"/>
</dbReference>
<dbReference type="Gene3D" id="1.10.12.10">
    <property type="entry name" value="Lyase 2-enoyl-coa Hydratase, Chain A, domain 2"/>
    <property type="match status" value="1"/>
</dbReference>
<sequence length="264" mass="28399">MSDGEDSFLVSFNGAAATLWLNRPEKQNAMTFEMWQQLPAVLDKILESEPRVLFVRGTGAHFCAGADIATIGKGLGDAGVPHGYRATNEKAEEALAAYPRPTIAVIEGNCIGGGCQIAVACDLRLATPSARFGITPAKLGITYPANSILRTVALLGPSATKRLLFSAEFVEADEAFRLGLSDYLVEPDELETTLEQLAETIGSRSLLSQLGAKAIVNASSHGEQALRDVIDYWEHAARSSSDLSEGLAAFSERRQPTFEWKPEN</sequence>
<dbReference type="SUPFAM" id="SSF52096">
    <property type="entry name" value="ClpP/crotonase"/>
    <property type="match status" value="1"/>
</dbReference>
<evidence type="ECO:0000313" key="3">
    <source>
        <dbReference type="EMBL" id="CAB5027086.1"/>
    </source>
</evidence>
<organism evidence="2">
    <name type="scientific">freshwater metagenome</name>
    <dbReference type="NCBI Taxonomy" id="449393"/>
    <lineage>
        <taxon>unclassified sequences</taxon>
        <taxon>metagenomes</taxon>
        <taxon>ecological metagenomes</taxon>
    </lineage>
</organism>
<dbReference type="Gene3D" id="3.90.226.10">
    <property type="entry name" value="2-enoyl-CoA Hydratase, Chain A, domain 1"/>
    <property type="match status" value="1"/>
</dbReference>
<dbReference type="InterPro" id="IPR018376">
    <property type="entry name" value="Enoyl-CoA_hyd/isom_CS"/>
</dbReference>
<evidence type="ECO:0000256" key="1">
    <source>
        <dbReference type="ARBA" id="ARBA00005254"/>
    </source>
</evidence>
<dbReference type="PANTHER" id="PTHR42964">
    <property type="entry name" value="ENOYL-COA HYDRATASE"/>
    <property type="match status" value="1"/>
</dbReference>
<dbReference type="AlphaFoldDB" id="A0A6J7D0E5"/>
<dbReference type="PROSITE" id="PS00166">
    <property type="entry name" value="ENOYL_COA_HYDRATASE"/>
    <property type="match status" value="1"/>
</dbReference>
<proteinExistence type="inferred from homology"/>
<dbReference type="GO" id="GO:0008300">
    <property type="term" value="P:isoprenoid catabolic process"/>
    <property type="evidence" value="ECO:0007669"/>
    <property type="project" value="TreeGrafter"/>
</dbReference>
<dbReference type="EMBL" id="CAFBLT010000001">
    <property type="protein sequence ID" value="CAB4864327.1"/>
    <property type="molecule type" value="Genomic_DNA"/>
</dbReference>
<accession>A0A6J7D0E5</accession>